<reference evidence="2" key="1">
    <citation type="journal article" date="2011" name="Science">
        <title>The plant cell wall-decomposing machinery underlies the functional diversity of forest fungi.</title>
        <authorList>
            <person name="Eastwood D.C."/>
            <person name="Floudas D."/>
            <person name="Binder M."/>
            <person name="Majcherczyk A."/>
            <person name="Schneider P."/>
            <person name="Aerts A."/>
            <person name="Asiegbu F.O."/>
            <person name="Baker S.E."/>
            <person name="Barry K."/>
            <person name="Bendiksby M."/>
            <person name="Blumentritt M."/>
            <person name="Coutinho P.M."/>
            <person name="Cullen D."/>
            <person name="de Vries R.P."/>
            <person name="Gathman A."/>
            <person name="Goodell B."/>
            <person name="Henrissat B."/>
            <person name="Ihrmark K."/>
            <person name="Kauserud H."/>
            <person name="Kohler A."/>
            <person name="LaButti K."/>
            <person name="Lapidus A."/>
            <person name="Lavin J.L."/>
            <person name="Lee Y.-H."/>
            <person name="Lindquist E."/>
            <person name="Lilly W."/>
            <person name="Lucas S."/>
            <person name="Morin E."/>
            <person name="Murat C."/>
            <person name="Oguiza J.A."/>
            <person name="Park J."/>
            <person name="Pisabarro A.G."/>
            <person name="Riley R."/>
            <person name="Rosling A."/>
            <person name="Salamov A."/>
            <person name="Schmidt O."/>
            <person name="Schmutz J."/>
            <person name="Skrede I."/>
            <person name="Stenlid J."/>
            <person name="Wiebenga A."/>
            <person name="Xie X."/>
            <person name="Kuees U."/>
            <person name="Hibbett D.S."/>
            <person name="Hoffmeister D."/>
            <person name="Hoegberg N."/>
            <person name="Martin F."/>
            <person name="Grigoriev I.V."/>
            <person name="Watkinson S.C."/>
        </authorList>
    </citation>
    <scope>NUCLEOTIDE SEQUENCE [LARGE SCALE GENOMIC DNA]</scope>
    <source>
        <strain evidence="2">strain S7.3</strain>
    </source>
</reference>
<dbReference type="Proteomes" id="UP000008063">
    <property type="component" value="Unassembled WGS sequence"/>
</dbReference>
<dbReference type="HOGENOM" id="CLU_2062887_0_0_1"/>
<sequence>MCKTETGRYRRTALTDAFDDRERAPHCERGALNGCGRLVWVLGRHASTVSRKQCNFAKSICFVISALSVDERAQVLVLSLIAPLPYFGTALDAYSCFPLQCLDTVAPVQITKVIAAILC</sequence>
<evidence type="ECO:0000313" key="2">
    <source>
        <dbReference type="Proteomes" id="UP000008063"/>
    </source>
</evidence>
<protein>
    <submittedName>
        <fullName evidence="1">Uncharacterized protein</fullName>
    </submittedName>
</protein>
<proteinExistence type="predicted"/>
<dbReference type="AlphaFoldDB" id="F8QD26"/>
<dbReference type="EMBL" id="GL945490">
    <property type="protein sequence ID" value="EGN94041.1"/>
    <property type="molecule type" value="Genomic_DNA"/>
</dbReference>
<organism evidence="2">
    <name type="scientific">Serpula lacrymans var. lacrymans (strain S7.3)</name>
    <name type="common">Dry rot fungus</name>
    <dbReference type="NCBI Taxonomy" id="936435"/>
    <lineage>
        <taxon>Eukaryota</taxon>
        <taxon>Fungi</taxon>
        <taxon>Dikarya</taxon>
        <taxon>Basidiomycota</taxon>
        <taxon>Agaricomycotina</taxon>
        <taxon>Agaricomycetes</taxon>
        <taxon>Agaricomycetidae</taxon>
        <taxon>Boletales</taxon>
        <taxon>Coniophorineae</taxon>
        <taxon>Serpulaceae</taxon>
        <taxon>Serpula</taxon>
    </lineage>
</organism>
<evidence type="ECO:0000313" key="1">
    <source>
        <dbReference type="EMBL" id="EGN94041.1"/>
    </source>
</evidence>
<accession>F8QD26</accession>
<keyword evidence="2" id="KW-1185">Reference proteome</keyword>
<dbReference type="InParanoid" id="F8QD26"/>
<name>F8QD26_SERL3</name>
<gene>
    <name evidence="1" type="ORF">SERLA73DRAFT_189202</name>
</gene>